<accession>A0A0N5CGZ9</accession>
<organism evidence="2 3">
    <name type="scientific">Strongyloides papillosus</name>
    <name type="common">Intestinal threadworm</name>
    <dbReference type="NCBI Taxonomy" id="174720"/>
    <lineage>
        <taxon>Eukaryota</taxon>
        <taxon>Metazoa</taxon>
        <taxon>Ecdysozoa</taxon>
        <taxon>Nematoda</taxon>
        <taxon>Chromadorea</taxon>
        <taxon>Rhabditida</taxon>
        <taxon>Tylenchina</taxon>
        <taxon>Panagrolaimomorpha</taxon>
        <taxon>Strongyloidoidea</taxon>
        <taxon>Strongyloididae</taxon>
        <taxon>Strongyloides</taxon>
    </lineage>
</organism>
<dbReference type="WBParaSite" id="SPAL_0001712400.1">
    <property type="protein sequence ID" value="SPAL_0001712400.1"/>
    <property type="gene ID" value="SPAL_0001712400"/>
</dbReference>
<proteinExistence type="predicted"/>
<keyword evidence="2" id="KW-1185">Reference proteome</keyword>
<feature type="compositionally biased region" description="Low complexity" evidence="1">
    <location>
        <begin position="146"/>
        <end position="155"/>
    </location>
</feature>
<protein>
    <submittedName>
        <fullName evidence="3">WH1 domain-containing protein</fullName>
    </submittedName>
</protein>
<dbReference type="AlphaFoldDB" id="A0A0N5CGZ9"/>
<evidence type="ECO:0000313" key="3">
    <source>
        <dbReference type="WBParaSite" id="SPAL_0001712400.1"/>
    </source>
</evidence>
<feature type="region of interest" description="Disordered" evidence="1">
    <location>
        <begin position="130"/>
        <end position="224"/>
    </location>
</feature>
<reference evidence="3" key="1">
    <citation type="submission" date="2017-02" db="UniProtKB">
        <authorList>
            <consortium name="WormBaseParasite"/>
        </authorList>
    </citation>
    <scope>IDENTIFICATION</scope>
</reference>
<feature type="compositionally biased region" description="Low complexity" evidence="1">
    <location>
        <begin position="180"/>
        <end position="192"/>
    </location>
</feature>
<evidence type="ECO:0000256" key="1">
    <source>
        <dbReference type="SAM" id="MobiDB-lite"/>
    </source>
</evidence>
<name>A0A0N5CGZ9_STREA</name>
<sequence length="258" mass="29002">MSFPLNESCINYNDVHYLNLDTVVVGKGRDRIKYLDLEGRWRRSGTSCSAIANAFNHLEKLNYSTLPLSDLGECSLNAIRGPTPFSTKTTLPIKKTPIVIPTEPITVTIEQEVPPSPREIPPYRSLGYGEAHQKRRLSIPAERSRSPSLSSRNASPVPPTYDSTITKGKWSPRPSNKDLGYSSAPSSGYPSPRMQDDQELPRPPHRTQPLSPLPSPRSAYDSEYDSSYLYKASKETNESFQDIRMSLRESRRKLVYGK</sequence>
<dbReference type="Proteomes" id="UP000046392">
    <property type="component" value="Unplaced"/>
</dbReference>
<evidence type="ECO:0000313" key="2">
    <source>
        <dbReference type="Proteomes" id="UP000046392"/>
    </source>
</evidence>